<proteinExistence type="predicted"/>
<accession>A0AAD6ZJH7</accession>
<comment type="caution">
    <text evidence="1">The sequence shown here is derived from an EMBL/GenBank/DDBJ whole genome shotgun (WGS) entry which is preliminary data.</text>
</comment>
<name>A0AAD6ZJH7_9AGAR</name>
<dbReference type="EMBL" id="JARIHO010000043">
    <property type="protein sequence ID" value="KAJ7325890.1"/>
    <property type="molecule type" value="Genomic_DNA"/>
</dbReference>
<sequence>MPLHTMDVNTLGVPCPEPACSHVLPAPRKCQSGVNHGKWLSVRREMLELKEQFAALKEVVQQIEESMAEAAEPEGLRAQMAELKEAVQETGKAATVVAMAAAAPMGPRSYAVATAAAPAMTAEQAAVVVRGARMRRQILVDRASDTGENGWSGLNELILKEMANTVLGMMEAKREGAAFVGVRKPDNGGVVFDWKDEGMASWLKQQDVMPQFIAKMGGGGVCVYKPRRVELVA</sequence>
<evidence type="ECO:0000313" key="1">
    <source>
        <dbReference type="EMBL" id="KAJ7325890.1"/>
    </source>
</evidence>
<protein>
    <submittedName>
        <fullName evidence="1">Uncharacterized protein</fullName>
    </submittedName>
</protein>
<dbReference type="Proteomes" id="UP001218218">
    <property type="component" value="Unassembled WGS sequence"/>
</dbReference>
<gene>
    <name evidence="1" type="ORF">DFH08DRAFT_1027931</name>
</gene>
<evidence type="ECO:0000313" key="2">
    <source>
        <dbReference type="Proteomes" id="UP001218218"/>
    </source>
</evidence>
<dbReference type="AlphaFoldDB" id="A0AAD6ZJH7"/>
<reference evidence="1" key="1">
    <citation type="submission" date="2023-03" db="EMBL/GenBank/DDBJ databases">
        <title>Massive genome expansion in bonnet fungi (Mycena s.s.) driven by repeated elements and novel gene families across ecological guilds.</title>
        <authorList>
            <consortium name="Lawrence Berkeley National Laboratory"/>
            <person name="Harder C.B."/>
            <person name="Miyauchi S."/>
            <person name="Viragh M."/>
            <person name="Kuo A."/>
            <person name="Thoen E."/>
            <person name="Andreopoulos B."/>
            <person name="Lu D."/>
            <person name="Skrede I."/>
            <person name="Drula E."/>
            <person name="Henrissat B."/>
            <person name="Morin E."/>
            <person name="Kohler A."/>
            <person name="Barry K."/>
            <person name="LaButti K."/>
            <person name="Morin E."/>
            <person name="Salamov A."/>
            <person name="Lipzen A."/>
            <person name="Mereny Z."/>
            <person name="Hegedus B."/>
            <person name="Baldrian P."/>
            <person name="Stursova M."/>
            <person name="Weitz H."/>
            <person name="Taylor A."/>
            <person name="Grigoriev I.V."/>
            <person name="Nagy L.G."/>
            <person name="Martin F."/>
            <person name="Kauserud H."/>
        </authorList>
    </citation>
    <scope>NUCLEOTIDE SEQUENCE</scope>
    <source>
        <strain evidence="1">CBHHK002</strain>
    </source>
</reference>
<keyword evidence="2" id="KW-1185">Reference proteome</keyword>
<organism evidence="1 2">
    <name type="scientific">Mycena albidolilacea</name>
    <dbReference type="NCBI Taxonomy" id="1033008"/>
    <lineage>
        <taxon>Eukaryota</taxon>
        <taxon>Fungi</taxon>
        <taxon>Dikarya</taxon>
        <taxon>Basidiomycota</taxon>
        <taxon>Agaricomycotina</taxon>
        <taxon>Agaricomycetes</taxon>
        <taxon>Agaricomycetidae</taxon>
        <taxon>Agaricales</taxon>
        <taxon>Marasmiineae</taxon>
        <taxon>Mycenaceae</taxon>
        <taxon>Mycena</taxon>
    </lineage>
</organism>